<evidence type="ECO:0000313" key="2">
    <source>
        <dbReference type="RefSeq" id="XP_056850751.1"/>
    </source>
</evidence>
<reference evidence="1" key="1">
    <citation type="journal article" date="2019" name="Database">
        <title>The radish genome database (RadishGD): an integrated information resource for radish genomics.</title>
        <authorList>
            <person name="Yu H.J."/>
            <person name="Baek S."/>
            <person name="Lee Y.J."/>
            <person name="Cho A."/>
            <person name="Mun J.H."/>
        </authorList>
    </citation>
    <scope>NUCLEOTIDE SEQUENCE [LARGE SCALE GENOMIC DNA]</scope>
    <source>
        <strain evidence="1">cv. WK10039</strain>
    </source>
</reference>
<dbReference type="GeneID" id="130500072"/>
<accession>A0A9W3CGM3</accession>
<evidence type="ECO:0000313" key="1">
    <source>
        <dbReference type="Proteomes" id="UP000504610"/>
    </source>
</evidence>
<reference evidence="2" key="2">
    <citation type="submission" date="2025-08" db="UniProtKB">
        <authorList>
            <consortium name="RefSeq"/>
        </authorList>
    </citation>
    <scope>IDENTIFICATION</scope>
    <source>
        <tissue evidence="2">Leaf</tissue>
    </source>
</reference>
<keyword evidence="1" id="KW-1185">Reference proteome</keyword>
<protein>
    <submittedName>
        <fullName evidence="2">Uncharacterized protein LOC130500072</fullName>
    </submittedName>
</protein>
<organism evidence="1 2">
    <name type="scientific">Raphanus sativus</name>
    <name type="common">Radish</name>
    <name type="synonym">Raphanus raphanistrum var. sativus</name>
    <dbReference type="NCBI Taxonomy" id="3726"/>
    <lineage>
        <taxon>Eukaryota</taxon>
        <taxon>Viridiplantae</taxon>
        <taxon>Streptophyta</taxon>
        <taxon>Embryophyta</taxon>
        <taxon>Tracheophyta</taxon>
        <taxon>Spermatophyta</taxon>
        <taxon>Magnoliopsida</taxon>
        <taxon>eudicotyledons</taxon>
        <taxon>Gunneridae</taxon>
        <taxon>Pentapetalae</taxon>
        <taxon>rosids</taxon>
        <taxon>malvids</taxon>
        <taxon>Brassicales</taxon>
        <taxon>Brassicaceae</taxon>
        <taxon>Brassiceae</taxon>
        <taxon>Raphanus</taxon>
    </lineage>
</organism>
<sequence length="124" mass="13825">MENELNISPNSVQLALLCLIDLPSHSRRAISPFKNNCTRAYGSSIRINQSFIVLIKQAIEVRVRKEKEVSWLSNQQGFLNSQGYSIKDGWHSSVRGSAVGVGSATRRLALAIGKPLNRAFYSYE</sequence>
<dbReference type="RefSeq" id="XP_056850751.1">
    <property type="nucleotide sequence ID" value="XM_056994771.1"/>
</dbReference>
<name>A0A9W3CGM3_RAPSA</name>
<dbReference type="Proteomes" id="UP000504610">
    <property type="component" value="Chromosome 9"/>
</dbReference>
<gene>
    <name evidence="2" type="primary">LOC130500072</name>
</gene>
<dbReference type="AlphaFoldDB" id="A0A9W3CGM3"/>
<dbReference type="OrthoDB" id="1117961at2759"/>
<dbReference type="KEGG" id="rsz:130500072"/>
<proteinExistence type="predicted"/>